<feature type="transmembrane region" description="Helical" evidence="6">
    <location>
        <begin position="12"/>
        <end position="34"/>
    </location>
</feature>
<evidence type="ECO:0000256" key="6">
    <source>
        <dbReference type="SAM" id="Phobius"/>
    </source>
</evidence>
<keyword evidence="4 6" id="KW-1133">Transmembrane helix</keyword>
<dbReference type="STRING" id="512399.A8709_11190"/>
<comment type="caution">
    <text evidence="7">The sequence shown here is derived from an EMBL/GenBank/DDBJ whole genome shotgun (WGS) entry which is preliminary data.</text>
</comment>
<keyword evidence="5 6" id="KW-0472">Membrane</keyword>
<dbReference type="AlphaFoldDB" id="A0A1C1A2I5"/>
<dbReference type="InterPro" id="IPR001851">
    <property type="entry name" value="ABC_transp_permease"/>
</dbReference>
<dbReference type="GO" id="GO:0022857">
    <property type="term" value="F:transmembrane transporter activity"/>
    <property type="evidence" value="ECO:0007669"/>
    <property type="project" value="InterPro"/>
</dbReference>
<name>A0A1C1A2I5_9BACL</name>
<evidence type="ECO:0000256" key="2">
    <source>
        <dbReference type="ARBA" id="ARBA00022475"/>
    </source>
</evidence>
<evidence type="ECO:0000256" key="5">
    <source>
        <dbReference type="ARBA" id="ARBA00023136"/>
    </source>
</evidence>
<dbReference type="Proteomes" id="UP000093309">
    <property type="component" value="Unassembled WGS sequence"/>
</dbReference>
<dbReference type="RefSeq" id="WP_065852717.1">
    <property type="nucleotide sequence ID" value="NZ_LYPC01000016.1"/>
</dbReference>
<accession>A0A1C1A2I5</accession>
<evidence type="ECO:0000313" key="7">
    <source>
        <dbReference type="EMBL" id="OCT14737.1"/>
    </source>
</evidence>
<organism evidence="7 8">
    <name type="scientific">Paenibacillus pectinilyticus</name>
    <dbReference type="NCBI Taxonomy" id="512399"/>
    <lineage>
        <taxon>Bacteria</taxon>
        <taxon>Bacillati</taxon>
        <taxon>Bacillota</taxon>
        <taxon>Bacilli</taxon>
        <taxon>Bacillales</taxon>
        <taxon>Paenibacillaceae</taxon>
        <taxon>Paenibacillus</taxon>
    </lineage>
</organism>
<protein>
    <submittedName>
        <fullName evidence="7">ABC transporter permease</fullName>
    </submittedName>
</protein>
<evidence type="ECO:0000256" key="4">
    <source>
        <dbReference type="ARBA" id="ARBA00022989"/>
    </source>
</evidence>
<feature type="transmembrane region" description="Helical" evidence="6">
    <location>
        <begin position="320"/>
        <end position="339"/>
    </location>
</feature>
<keyword evidence="2" id="KW-1003">Cell membrane</keyword>
<feature type="transmembrane region" description="Helical" evidence="6">
    <location>
        <begin position="191"/>
        <end position="209"/>
    </location>
</feature>
<dbReference type="CDD" id="cd06580">
    <property type="entry name" value="TM_PBP1_transp_TpRbsC_like"/>
    <property type="match status" value="1"/>
</dbReference>
<feature type="transmembrane region" description="Helical" evidence="6">
    <location>
        <begin position="112"/>
        <end position="129"/>
    </location>
</feature>
<gene>
    <name evidence="7" type="ORF">A8709_11190</name>
</gene>
<keyword evidence="8" id="KW-1185">Reference proteome</keyword>
<keyword evidence="3 6" id="KW-0812">Transmembrane</keyword>
<dbReference type="GO" id="GO:0005886">
    <property type="term" value="C:plasma membrane"/>
    <property type="evidence" value="ECO:0007669"/>
    <property type="project" value="UniProtKB-SubCell"/>
</dbReference>
<reference evidence="8" key="1">
    <citation type="submission" date="2016-05" db="EMBL/GenBank/DDBJ databases">
        <title>Paenibacillus oryzae. sp. nov., isolated from the rice root.</title>
        <authorList>
            <person name="Zhang J."/>
            <person name="Zhang X."/>
        </authorList>
    </citation>
    <scope>NUCLEOTIDE SEQUENCE [LARGE SCALE GENOMIC DNA]</scope>
    <source>
        <strain evidence="8">KCTC13222</strain>
    </source>
</reference>
<evidence type="ECO:0000313" key="8">
    <source>
        <dbReference type="Proteomes" id="UP000093309"/>
    </source>
</evidence>
<dbReference type="OrthoDB" id="45037at2"/>
<feature type="transmembrane region" description="Helical" evidence="6">
    <location>
        <begin position="141"/>
        <end position="163"/>
    </location>
</feature>
<comment type="subcellular location">
    <subcellularLocation>
        <location evidence="1">Cell membrane</location>
        <topology evidence="1">Multi-pass membrane protein</topology>
    </subcellularLocation>
</comment>
<dbReference type="Pfam" id="PF02653">
    <property type="entry name" value="BPD_transp_2"/>
    <property type="match status" value="1"/>
</dbReference>
<dbReference type="PANTHER" id="PTHR47089:SF1">
    <property type="entry name" value="GUANOSINE ABC TRANSPORTER PERMEASE PROTEIN NUPP"/>
    <property type="match status" value="1"/>
</dbReference>
<evidence type="ECO:0000256" key="3">
    <source>
        <dbReference type="ARBA" id="ARBA00022692"/>
    </source>
</evidence>
<proteinExistence type="predicted"/>
<feature type="transmembrane region" description="Helical" evidence="6">
    <location>
        <begin position="84"/>
        <end position="105"/>
    </location>
</feature>
<dbReference type="PANTHER" id="PTHR47089">
    <property type="entry name" value="ABC TRANSPORTER, PERMEASE PROTEIN"/>
    <property type="match status" value="1"/>
</dbReference>
<dbReference type="EMBL" id="LYPC01000016">
    <property type="protein sequence ID" value="OCT14737.1"/>
    <property type="molecule type" value="Genomic_DNA"/>
</dbReference>
<feature type="transmembrane region" description="Helical" evidence="6">
    <location>
        <begin position="55"/>
        <end position="78"/>
    </location>
</feature>
<evidence type="ECO:0000256" key="1">
    <source>
        <dbReference type="ARBA" id="ARBA00004651"/>
    </source>
</evidence>
<feature type="transmembrane region" description="Helical" evidence="6">
    <location>
        <begin position="273"/>
        <end position="300"/>
    </location>
</feature>
<feature type="transmembrane region" description="Helical" evidence="6">
    <location>
        <begin position="229"/>
        <end position="252"/>
    </location>
</feature>
<sequence length="359" mass="39091">MESERSKVLFEIVRTVVTVAIALLLAFVFILIVSKEPSKALYQFMVGPFLSVRNMGNVIELSIPFIFTGIAACIMFQARQFNMIGEGAFFFGGIMATVVALKITLPMGIHPIVAILMGGIAGAVSGYFIGYCKAKWGANEFVNSLMFNYVLLYAGLYMLINFLRDPKKGQLSSFLIPDSAQLPKIVDGTRIHVGLFIAIIAVILTYLFMYKTKWGYAIRMTGFNAKFVAYSGINVAAAIVISQVAGGFLAGIGGATQILGMHQRFEWSTLTGYGFDGIIVATLARLNPAFVPVAALFLAFLRTGADIMARNSDVPSEVVLIIQAIMIILISASGFMAKWRQRMIARKSKHAEEQGAIAC</sequence>